<protein>
    <recommendedName>
        <fullName evidence="2">FP protein C-terminal domain-containing protein</fullName>
    </recommendedName>
</protein>
<evidence type="ECO:0000313" key="3">
    <source>
        <dbReference type="EMBL" id="CAG6771489.1"/>
    </source>
</evidence>
<dbReference type="EMBL" id="HBUF01064344">
    <property type="protein sequence ID" value="CAG6627120.1"/>
    <property type="molecule type" value="Transcribed_RNA"/>
</dbReference>
<feature type="coiled-coil region" evidence="1">
    <location>
        <begin position="33"/>
        <end position="67"/>
    </location>
</feature>
<proteinExistence type="predicted"/>
<dbReference type="Gene3D" id="3.30.70.1820">
    <property type="entry name" value="L1 transposable element, RRM domain"/>
    <property type="match status" value="1"/>
</dbReference>
<evidence type="ECO:0000256" key="1">
    <source>
        <dbReference type="SAM" id="Coils"/>
    </source>
</evidence>
<dbReference type="InterPro" id="IPR057251">
    <property type="entry name" value="FP_C"/>
</dbReference>
<dbReference type="Pfam" id="PF25298">
    <property type="entry name" value="Baculo_FP_2nd"/>
    <property type="match status" value="1"/>
</dbReference>
<organism evidence="3">
    <name type="scientific">Cacopsylla melanoneura</name>
    <dbReference type="NCBI Taxonomy" id="428564"/>
    <lineage>
        <taxon>Eukaryota</taxon>
        <taxon>Metazoa</taxon>
        <taxon>Ecdysozoa</taxon>
        <taxon>Arthropoda</taxon>
        <taxon>Hexapoda</taxon>
        <taxon>Insecta</taxon>
        <taxon>Pterygota</taxon>
        <taxon>Neoptera</taxon>
        <taxon>Paraneoptera</taxon>
        <taxon>Hemiptera</taxon>
        <taxon>Sternorrhyncha</taxon>
        <taxon>Psylloidea</taxon>
        <taxon>Psyllidae</taxon>
        <taxon>Psyllinae</taxon>
        <taxon>Cacopsylla</taxon>
    </lineage>
</organism>
<dbReference type="EMBL" id="HBUF01584963">
    <property type="protein sequence ID" value="CAG6771489.1"/>
    <property type="molecule type" value="Transcribed_RNA"/>
</dbReference>
<accession>A0A8D9AUI4</accession>
<reference evidence="3" key="1">
    <citation type="submission" date="2021-05" db="EMBL/GenBank/DDBJ databases">
        <authorList>
            <person name="Alioto T."/>
            <person name="Alioto T."/>
            <person name="Gomez Garrido J."/>
        </authorList>
    </citation>
    <scope>NUCLEOTIDE SEQUENCE</scope>
</reference>
<dbReference type="InterPro" id="IPR004244">
    <property type="entry name" value="Transposase_22"/>
</dbReference>
<dbReference type="EMBL" id="HBUF01238926">
    <property type="protein sequence ID" value="CAG6676175.1"/>
    <property type="molecule type" value="Transcribed_RNA"/>
</dbReference>
<name>A0A8D9AUI4_9HEMI</name>
<dbReference type="PANTHER" id="PTHR11505">
    <property type="entry name" value="L1 TRANSPOSABLE ELEMENT-RELATED"/>
    <property type="match status" value="1"/>
</dbReference>
<sequence length="225" mass="26076">MSSAEMKVLIESENRASEARMMEKFTDMVRIMNENLLKKLAEQNDKIKSLEEENRRLAWRVNDMEQYDRRANIQINNVPQNGNEDIGKMLCEMGTKIGVPIDFKVDVQAAHRIPSMNPNSKPIVVRFTNRMKRDAFLAAARTKKLTTNDLPTIKQPGVSVNAKIYVNDHLSPDNRKIFYEAKKAVREKKLKTVRFRNGKVCVQRDDMSQLQPIRDLEQLKPFLTN</sequence>
<evidence type="ECO:0000259" key="2">
    <source>
        <dbReference type="Pfam" id="PF25298"/>
    </source>
</evidence>
<feature type="domain" description="FP protein C-terminal" evidence="2">
    <location>
        <begin position="172"/>
        <end position="220"/>
    </location>
</feature>
<dbReference type="AlphaFoldDB" id="A0A8D9AUI4"/>
<keyword evidence="1" id="KW-0175">Coiled coil</keyword>